<feature type="signal peptide" evidence="11">
    <location>
        <begin position="1"/>
        <end position="20"/>
    </location>
</feature>
<organism evidence="13 14">
    <name type="scientific">Neolentinus lepideus HHB14362 ss-1</name>
    <dbReference type="NCBI Taxonomy" id="1314782"/>
    <lineage>
        <taxon>Eukaryota</taxon>
        <taxon>Fungi</taxon>
        <taxon>Dikarya</taxon>
        <taxon>Basidiomycota</taxon>
        <taxon>Agaricomycotina</taxon>
        <taxon>Agaricomycetes</taxon>
        <taxon>Gloeophyllales</taxon>
        <taxon>Gloeophyllaceae</taxon>
        <taxon>Neolentinus</taxon>
    </lineage>
</organism>
<evidence type="ECO:0000256" key="7">
    <source>
        <dbReference type="ARBA" id="ARBA00023180"/>
    </source>
</evidence>
<evidence type="ECO:0000256" key="2">
    <source>
        <dbReference type="ARBA" id="ARBA00004987"/>
    </source>
</evidence>
<dbReference type="OrthoDB" id="416222at2759"/>
<proteinExistence type="inferred from homology"/>
<dbReference type="InterPro" id="IPR013783">
    <property type="entry name" value="Ig-like_fold"/>
</dbReference>
<dbReference type="InterPro" id="IPR001764">
    <property type="entry name" value="Glyco_hydro_3_N"/>
</dbReference>
<dbReference type="GO" id="GO:0008422">
    <property type="term" value="F:beta-glucosidase activity"/>
    <property type="evidence" value="ECO:0007669"/>
    <property type="project" value="UniProtKB-EC"/>
</dbReference>
<dbReference type="Gene3D" id="3.40.50.1700">
    <property type="entry name" value="Glycoside hydrolase family 3 C-terminal domain"/>
    <property type="match status" value="1"/>
</dbReference>
<reference evidence="13 14" key="1">
    <citation type="journal article" date="2016" name="Mol. Biol. Evol.">
        <title>Comparative Genomics of Early-Diverging Mushroom-Forming Fungi Provides Insights into the Origins of Lignocellulose Decay Capabilities.</title>
        <authorList>
            <person name="Nagy L.G."/>
            <person name="Riley R."/>
            <person name="Tritt A."/>
            <person name="Adam C."/>
            <person name="Daum C."/>
            <person name="Floudas D."/>
            <person name="Sun H."/>
            <person name="Yadav J.S."/>
            <person name="Pangilinan J."/>
            <person name="Larsson K.H."/>
            <person name="Matsuura K."/>
            <person name="Barry K."/>
            <person name="Labutti K."/>
            <person name="Kuo R."/>
            <person name="Ohm R.A."/>
            <person name="Bhattacharya S.S."/>
            <person name="Shirouzu T."/>
            <person name="Yoshinaga Y."/>
            <person name="Martin F.M."/>
            <person name="Grigoriev I.V."/>
            <person name="Hibbett D.S."/>
        </authorList>
    </citation>
    <scope>NUCLEOTIDE SEQUENCE [LARGE SCALE GENOMIC DNA]</scope>
    <source>
        <strain evidence="13 14">HHB14362 ss-1</strain>
    </source>
</reference>
<keyword evidence="5 13" id="KW-0378">Hydrolase</keyword>
<evidence type="ECO:0000256" key="6">
    <source>
        <dbReference type="ARBA" id="ARBA00023001"/>
    </source>
</evidence>
<evidence type="ECO:0000256" key="3">
    <source>
        <dbReference type="ARBA" id="ARBA00005336"/>
    </source>
</evidence>
<evidence type="ECO:0000256" key="10">
    <source>
        <dbReference type="ARBA" id="ARBA00023326"/>
    </source>
</evidence>
<evidence type="ECO:0000256" key="11">
    <source>
        <dbReference type="SAM" id="SignalP"/>
    </source>
</evidence>
<dbReference type="SMART" id="SM01217">
    <property type="entry name" value="Fn3_like"/>
    <property type="match status" value="1"/>
</dbReference>
<dbReference type="InterPro" id="IPR017853">
    <property type="entry name" value="GH"/>
</dbReference>
<dbReference type="InterPro" id="IPR050288">
    <property type="entry name" value="Cellulose_deg_GH3"/>
</dbReference>
<dbReference type="Pfam" id="PF01915">
    <property type="entry name" value="Glyco_hydro_3_C"/>
    <property type="match status" value="1"/>
</dbReference>
<evidence type="ECO:0000313" key="14">
    <source>
        <dbReference type="Proteomes" id="UP000076761"/>
    </source>
</evidence>
<comment type="similarity">
    <text evidence="3">Belongs to the glycosyl hydrolase 3 family.</text>
</comment>
<dbReference type="InterPro" id="IPR036881">
    <property type="entry name" value="Glyco_hydro_3_C_sf"/>
</dbReference>
<keyword evidence="9" id="KW-0326">Glycosidase</keyword>
<dbReference type="SUPFAM" id="SSF51445">
    <property type="entry name" value="(Trans)glycosidases"/>
    <property type="match status" value="1"/>
</dbReference>
<keyword evidence="8" id="KW-0119">Carbohydrate metabolism</keyword>
<dbReference type="PRINTS" id="PR00133">
    <property type="entry name" value="GLHYDRLASE3"/>
</dbReference>
<protein>
    <recommendedName>
        <fullName evidence="4">beta-glucosidase</fullName>
        <ecNumber evidence="4">3.2.1.21</ecNumber>
    </recommendedName>
</protein>
<evidence type="ECO:0000256" key="8">
    <source>
        <dbReference type="ARBA" id="ARBA00023277"/>
    </source>
</evidence>
<dbReference type="FunFam" id="3.20.20.300:FF:000002">
    <property type="entry name" value="Probable beta-glucosidase"/>
    <property type="match status" value="1"/>
</dbReference>
<dbReference type="GO" id="GO:0030245">
    <property type="term" value="P:cellulose catabolic process"/>
    <property type="evidence" value="ECO:0007669"/>
    <property type="project" value="UniProtKB-KW"/>
</dbReference>
<dbReference type="EMBL" id="KV425584">
    <property type="protein sequence ID" value="KZT23491.1"/>
    <property type="molecule type" value="Genomic_DNA"/>
</dbReference>
<dbReference type="EC" id="3.2.1.21" evidence="4"/>
<keyword evidence="10" id="KW-0624">Polysaccharide degradation</keyword>
<evidence type="ECO:0000259" key="12">
    <source>
        <dbReference type="SMART" id="SM01217"/>
    </source>
</evidence>
<keyword evidence="6" id="KW-0136">Cellulose degradation</keyword>
<dbReference type="PANTHER" id="PTHR42715">
    <property type="entry name" value="BETA-GLUCOSIDASE"/>
    <property type="match status" value="1"/>
</dbReference>
<feature type="domain" description="Fibronectin type III-like" evidence="12">
    <location>
        <begin position="674"/>
        <end position="744"/>
    </location>
</feature>
<dbReference type="InterPro" id="IPR026891">
    <property type="entry name" value="Fn3-like"/>
</dbReference>
<dbReference type="Pfam" id="PF00933">
    <property type="entry name" value="Glyco_hydro_3"/>
    <property type="match status" value="1"/>
</dbReference>
<dbReference type="Gene3D" id="2.60.40.10">
    <property type="entry name" value="Immunoglobulins"/>
    <property type="match status" value="1"/>
</dbReference>
<dbReference type="SUPFAM" id="SSF52279">
    <property type="entry name" value="Beta-D-glucan exohydrolase, C-terminal domain"/>
    <property type="match status" value="1"/>
</dbReference>
<dbReference type="InterPro" id="IPR002772">
    <property type="entry name" value="Glyco_hydro_3_C"/>
</dbReference>
<sequence>MARVSLFSLTFATLLSFVGAQRAASTEWDAAYVKAEAAIANLSLSEKVILTTGVSGNPLYSTLFMPIRTIGEGYFSSSCTGNIASIGNISFPGICLQDSALGVKSTQGNSAFPAGITVAATWNRTLMYLRGVAMGEEFRGKGVNVQLGPYMNLMRLPASGRAWEGFGADPYLSGEGAYQSVLGIQSRGVQAVAKHFINNEQERSRASSSSNVDDRTEHELYLHPFLRSMQANVAAVMCSYINNSYACENNATLNGYLKGELGFRGWVMSDWYATHSTADAANHGLDVTMPGDVLPGSGISWFGETLAIAVDVGTVNQSRVDDMATRILAAWYLLGQDQDYPTPNLGSGGPDVQGDHASLIRTIDAAGTVLLKNDKGVLPLTAPRSIAVIGNGAGSNPSGPNACADRSCDDGVLGMGWGSGTANYPYLIAPIDAITNRSQTTNTTVVPSLSDSDLNAAATAGTGTDVALVFITADSGEFGYIVEWTDGDRNNLNAWHNGDDLVQKVASVNNNTIVIVNTVGPIIVDAWIDHPNVTGLIWSGLPGQEAGNGLIDVLWGDYNPSGRLPYTIAKNQSDYPAQVNFNISLTTLQIPYSEGLFIDYRHFDQANIEPRYEFGFGLSYTTFDYSGISVSGSVTSGSNYNATAVGASLDASLHESAVSVTFTLQNNGTVAGHEIPQLYVTFPSSLNEPPYVLKGFDSVFLVPGQFEQVTFNLSPYDLSYWNVETQMWEVSSAGEIGVTIGASSRDHRLFGQITLQ</sequence>
<dbReference type="FunFam" id="3.40.50.1700:FF:000003">
    <property type="entry name" value="Probable beta-glucosidase"/>
    <property type="match status" value="1"/>
</dbReference>
<dbReference type="Gene3D" id="3.20.20.300">
    <property type="entry name" value="Glycoside hydrolase, family 3, N-terminal domain"/>
    <property type="match status" value="1"/>
</dbReference>
<comment type="catalytic activity">
    <reaction evidence="1">
        <text>Hydrolysis of terminal, non-reducing beta-D-glucosyl residues with release of beta-D-glucose.</text>
        <dbReference type="EC" id="3.2.1.21"/>
    </reaction>
</comment>
<gene>
    <name evidence="13" type="ORF">NEOLEDRAFT_1179952</name>
</gene>
<evidence type="ECO:0000313" key="13">
    <source>
        <dbReference type="EMBL" id="KZT23491.1"/>
    </source>
</evidence>
<evidence type="ECO:0000256" key="1">
    <source>
        <dbReference type="ARBA" id="ARBA00000448"/>
    </source>
</evidence>
<evidence type="ECO:0000256" key="9">
    <source>
        <dbReference type="ARBA" id="ARBA00023295"/>
    </source>
</evidence>
<keyword evidence="11" id="KW-0732">Signal</keyword>
<keyword evidence="7" id="KW-0325">Glycoprotein</keyword>
<accession>A0A165R9K1</accession>
<comment type="pathway">
    <text evidence="2">Glycan metabolism; cellulose degradation.</text>
</comment>
<keyword evidence="14" id="KW-1185">Reference proteome</keyword>
<dbReference type="AlphaFoldDB" id="A0A165R9K1"/>
<dbReference type="PANTHER" id="PTHR42715:SF2">
    <property type="entry name" value="BETA-GLUCOSIDASE F-RELATED"/>
    <property type="match status" value="1"/>
</dbReference>
<name>A0A165R9K1_9AGAM</name>
<evidence type="ECO:0000256" key="5">
    <source>
        <dbReference type="ARBA" id="ARBA00022801"/>
    </source>
</evidence>
<dbReference type="InParanoid" id="A0A165R9K1"/>
<feature type="chain" id="PRO_5007865630" description="beta-glucosidase" evidence="11">
    <location>
        <begin position="21"/>
        <end position="756"/>
    </location>
</feature>
<dbReference type="InterPro" id="IPR036962">
    <property type="entry name" value="Glyco_hydro_3_N_sf"/>
</dbReference>
<evidence type="ECO:0000256" key="4">
    <source>
        <dbReference type="ARBA" id="ARBA00012744"/>
    </source>
</evidence>
<dbReference type="Proteomes" id="UP000076761">
    <property type="component" value="Unassembled WGS sequence"/>
</dbReference>
<dbReference type="Pfam" id="PF14310">
    <property type="entry name" value="Fn3-like"/>
    <property type="match status" value="1"/>
</dbReference>
<dbReference type="STRING" id="1314782.A0A165R9K1"/>